<dbReference type="InterPro" id="IPR058249">
    <property type="entry name" value="Pch2_C"/>
</dbReference>
<dbReference type="GO" id="GO:0005524">
    <property type="term" value="F:ATP binding"/>
    <property type="evidence" value="ECO:0007669"/>
    <property type="project" value="UniProtKB-KW"/>
</dbReference>
<sequence>MEQVHDLSEALPLQAPLIYHAEVLQDPCSTARSAVIKEHVRKFLMCEATVYGDTTFTEFTDGFLTEHVKSVSVCDTDLVSKERQSNLKNCKLAIHVFQLHDDGPATEELEEDIAAANHWLLPSDDFHGIWESLIFDSDVKAQLINYAMTTLLFSDRHGITFFCRICTSDNAMIFVLCRGVNSNIISWNRVILLHGPPGTGKTSLCKALAQKLSIRLSDRYSYGQLIEINSHSLFSKWFSEESSSSGKLVMKMFQKIQELIDDKDALVCVLIDEVESLTAARKSAMQGQEPSDAIRVVNALLTQIDHIKRYPNVIILTTSNVTGAIDLAFVDRADIKQYIGPPSVNAIFSIYHSCIAELMRAGIISPVQQILGIRFALSFLCFSSELDLEVLRFVHNDATNLSLELLEIARKSHGLSGRTLRKIPFLAHAGHVQTPAVALAAFLSALSWTVDKQFEDRENLKNDD</sequence>
<evidence type="ECO:0000313" key="8">
    <source>
        <dbReference type="Proteomes" id="UP000275408"/>
    </source>
</evidence>
<evidence type="ECO:0000256" key="2">
    <source>
        <dbReference type="ARBA" id="ARBA00022741"/>
    </source>
</evidence>
<dbReference type="InterPro" id="IPR003960">
    <property type="entry name" value="ATPase_AAA_CS"/>
</dbReference>
<dbReference type="PRINTS" id="PR00300">
    <property type="entry name" value="CLPPROTEASEA"/>
</dbReference>
<dbReference type="InterPro" id="IPR001270">
    <property type="entry name" value="ClpA/B"/>
</dbReference>
<dbReference type="AlphaFoldDB" id="A0A3M6U8Z5"/>
<dbReference type="GO" id="GO:0005694">
    <property type="term" value="C:chromosome"/>
    <property type="evidence" value="ECO:0007669"/>
    <property type="project" value="TreeGrafter"/>
</dbReference>
<evidence type="ECO:0000256" key="3">
    <source>
        <dbReference type="ARBA" id="ARBA00022840"/>
    </source>
</evidence>
<comment type="caution">
    <text evidence="7">The sequence shown here is derived from an EMBL/GenBank/DDBJ whole genome shotgun (WGS) entry which is preliminary data.</text>
</comment>
<gene>
    <name evidence="7" type="ORF">pdam_00004795</name>
</gene>
<dbReference type="InterPro" id="IPR027417">
    <property type="entry name" value="P-loop_NTPase"/>
</dbReference>
<dbReference type="PROSITE" id="PS00674">
    <property type="entry name" value="AAA"/>
    <property type="match status" value="1"/>
</dbReference>
<dbReference type="CDD" id="cd19508">
    <property type="entry name" value="RecA-like_Pch2-like"/>
    <property type="match status" value="1"/>
</dbReference>
<dbReference type="PANTHER" id="PTHR45991:SF1">
    <property type="entry name" value="PACHYTENE CHECKPOINT PROTEIN 2 HOMOLOG"/>
    <property type="match status" value="1"/>
</dbReference>
<evidence type="ECO:0000256" key="5">
    <source>
        <dbReference type="RuleBase" id="RU003651"/>
    </source>
</evidence>
<dbReference type="Pfam" id="PF23563">
    <property type="entry name" value="TRIP13_N"/>
    <property type="match status" value="1"/>
</dbReference>
<name>A0A3M6U8Z5_POCDA</name>
<dbReference type="Pfam" id="PF00004">
    <property type="entry name" value="AAA"/>
    <property type="match status" value="1"/>
</dbReference>
<reference evidence="7 8" key="1">
    <citation type="journal article" date="2018" name="Sci. Rep.">
        <title>Comparative analysis of the Pocillopora damicornis genome highlights role of immune system in coral evolution.</title>
        <authorList>
            <person name="Cunning R."/>
            <person name="Bay R.A."/>
            <person name="Gillette P."/>
            <person name="Baker A.C."/>
            <person name="Traylor-Knowles N."/>
        </authorList>
    </citation>
    <scope>NUCLEOTIDE SEQUENCE [LARGE SCALE GENOMIC DNA]</scope>
    <source>
        <strain evidence="7">RSMAS</strain>
        <tissue evidence="7">Whole animal</tissue>
    </source>
</reference>
<dbReference type="Gene3D" id="3.40.50.300">
    <property type="entry name" value="P-loop containing nucleotide triphosphate hydrolases"/>
    <property type="match status" value="1"/>
</dbReference>
<dbReference type="InterPro" id="IPR003959">
    <property type="entry name" value="ATPase_AAA_core"/>
</dbReference>
<evidence type="ECO:0000256" key="4">
    <source>
        <dbReference type="ARBA" id="ARBA00023254"/>
    </source>
</evidence>
<dbReference type="Pfam" id="PF23242">
    <property type="entry name" value="AAA_lid_TRIP13_C"/>
    <property type="match status" value="1"/>
</dbReference>
<evidence type="ECO:0000256" key="1">
    <source>
        <dbReference type="ARBA" id="ARBA00007271"/>
    </source>
</evidence>
<comment type="similarity">
    <text evidence="1">Belongs to the AAA ATPase family. PCH2 subfamily.</text>
</comment>
<dbReference type="InterPro" id="IPR044539">
    <property type="entry name" value="Pch2-like"/>
</dbReference>
<keyword evidence="2 5" id="KW-0547">Nucleotide-binding</keyword>
<dbReference type="OrthoDB" id="10042665at2759"/>
<dbReference type="FunFam" id="3.40.50.300:FF:001494">
    <property type="entry name" value="Pachytene checkpoint component Pch2"/>
    <property type="match status" value="1"/>
</dbReference>
<keyword evidence="8" id="KW-1185">Reference proteome</keyword>
<dbReference type="GO" id="GO:0005634">
    <property type="term" value="C:nucleus"/>
    <property type="evidence" value="ECO:0007669"/>
    <property type="project" value="TreeGrafter"/>
</dbReference>
<dbReference type="PANTHER" id="PTHR45991">
    <property type="entry name" value="PACHYTENE CHECKPOINT PROTEIN 2"/>
    <property type="match status" value="1"/>
</dbReference>
<dbReference type="SMART" id="SM00382">
    <property type="entry name" value="AAA"/>
    <property type="match status" value="1"/>
</dbReference>
<dbReference type="STRING" id="46731.A0A3M6U8Z5"/>
<dbReference type="GO" id="GO:0016887">
    <property type="term" value="F:ATP hydrolysis activity"/>
    <property type="evidence" value="ECO:0007669"/>
    <property type="project" value="InterPro"/>
</dbReference>
<dbReference type="Proteomes" id="UP000275408">
    <property type="component" value="Unassembled WGS sequence"/>
</dbReference>
<dbReference type="GO" id="GO:0051598">
    <property type="term" value="P:meiotic recombination checkpoint signaling"/>
    <property type="evidence" value="ECO:0007669"/>
    <property type="project" value="TreeGrafter"/>
</dbReference>
<protein>
    <recommendedName>
        <fullName evidence="6">AAA+ ATPase domain-containing protein</fullName>
    </recommendedName>
</protein>
<keyword evidence="3 5" id="KW-0067">ATP-binding</keyword>
<evidence type="ECO:0000259" key="6">
    <source>
        <dbReference type="SMART" id="SM00382"/>
    </source>
</evidence>
<accession>A0A3M6U8Z5</accession>
<dbReference type="SUPFAM" id="SSF52540">
    <property type="entry name" value="P-loop containing nucleoside triphosphate hydrolases"/>
    <property type="match status" value="1"/>
</dbReference>
<proteinExistence type="inferred from homology"/>
<evidence type="ECO:0000313" key="7">
    <source>
        <dbReference type="EMBL" id="RMX50162.1"/>
    </source>
</evidence>
<organism evidence="7 8">
    <name type="scientific">Pocillopora damicornis</name>
    <name type="common">Cauliflower coral</name>
    <name type="synonym">Millepora damicornis</name>
    <dbReference type="NCBI Taxonomy" id="46731"/>
    <lineage>
        <taxon>Eukaryota</taxon>
        <taxon>Metazoa</taxon>
        <taxon>Cnidaria</taxon>
        <taxon>Anthozoa</taxon>
        <taxon>Hexacorallia</taxon>
        <taxon>Scleractinia</taxon>
        <taxon>Astrocoeniina</taxon>
        <taxon>Pocilloporidae</taxon>
        <taxon>Pocillopora</taxon>
    </lineage>
</organism>
<feature type="domain" description="AAA+ ATPase" evidence="6">
    <location>
        <begin position="187"/>
        <end position="343"/>
    </location>
</feature>
<dbReference type="EMBL" id="RCHS01002005">
    <property type="protein sequence ID" value="RMX50162.1"/>
    <property type="molecule type" value="Genomic_DNA"/>
</dbReference>
<dbReference type="GO" id="GO:0007131">
    <property type="term" value="P:reciprocal meiotic recombination"/>
    <property type="evidence" value="ECO:0007669"/>
    <property type="project" value="TreeGrafter"/>
</dbReference>
<keyword evidence="4" id="KW-0469">Meiosis</keyword>
<dbReference type="InterPro" id="IPR003593">
    <property type="entry name" value="AAA+_ATPase"/>
</dbReference>